<reference evidence="3 4" key="1">
    <citation type="submission" date="2019-11" db="EMBL/GenBank/DDBJ databases">
        <authorList>
            <person name="Zheng R.K."/>
            <person name="Sun C.M."/>
        </authorList>
    </citation>
    <scope>NUCLEOTIDE SEQUENCE [LARGE SCALE GENOMIC DNA]</scope>
    <source>
        <strain evidence="3 4">WC007</strain>
    </source>
</reference>
<dbReference type="Proteomes" id="UP000428260">
    <property type="component" value="Chromosome"/>
</dbReference>
<dbReference type="RefSeq" id="WP_158866118.1">
    <property type="nucleotide sequence ID" value="NZ_CP046401.1"/>
</dbReference>
<dbReference type="InterPro" id="IPR006976">
    <property type="entry name" value="VanZ-like"/>
</dbReference>
<dbReference type="EMBL" id="CP046401">
    <property type="protein sequence ID" value="QGY44227.1"/>
    <property type="molecule type" value="Genomic_DNA"/>
</dbReference>
<dbReference type="PANTHER" id="PTHR28008:SF1">
    <property type="entry name" value="DOMAIN PROTEIN, PUTATIVE (AFU_ORTHOLOGUE AFUA_3G10980)-RELATED"/>
    <property type="match status" value="1"/>
</dbReference>
<feature type="transmembrane region" description="Helical" evidence="1">
    <location>
        <begin position="95"/>
        <end position="116"/>
    </location>
</feature>
<evidence type="ECO:0000256" key="1">
    <source>
        <dbReference type="SAM" id="Phobius"/>
    </source>
</evidence>
<feature type="transmembrane region" description="Helical" evidence="1">
    <location>
        <begin position="41"/>
        <end position="58"/>
    </location>
</feature>
<accession>A0A6I6JVW8</accession>
<gene>
    <name evidence="3" type="ORF">GM418_11335</name>
</gene>
<name>A0A6I6JVW8_9BACT</name>
<evidence type="ECO:0000313" key="4">
    <source>
        <dbReference type="Proteomes" id="UP000428260"/>
    </source>
</evidence>
<dbReference type="Pfam" id="PF04892">
    <property type="entry name" value="VanZ"/>
    <property type="match status" value="1"/>
</dbReference>
<keyword evidence="4" id="KW-1185">Reference proteome</keyword>
<evidence type="ECO:0000259" key="2">
    <source>
        <dbReference type="Pfam" id="PF04892"/>
    </source>
</evidence>
<keyword evidence="1" id="KW-1133">Transmembrane helix</keyword>
<feature type="domain" description="VanZ-like" evidence="2">
    <location>
        <begin position="34"/>
        <end position="115"/>
    </location>
</feature>
<protein>
    <recommendedName>
        <fullName evidence="2">VanZ-like domain-containing protein</fullName>
    </recommendedName>
</protein>
<keyword evidence="1" id="KW-0472">Membrane</keyword>
<evidence type="ECO:0000313" key="3">
    <source>
        <dbReference type="EMBL" id="QGY44227.1"/>
    </source>
</evidence>
<sequence length="125" mass="14577">MKITFFIKPFIWLALICYGLFLPAKDLPVKPLLQIPHFDKMVHFGLFFVFSLLLFRPFKKLETRYLLWAPLSAILLSGFLESIQRTISATRSSNIYDFIANTSGILFSIVAFQFFISGKKWEKLF</sequence>
<keyword evidence="1" id="KW-0812">Transmembrane</keyword>
<dbReference type="KEGG" id="mcos:GM418_11335"/>
<feature type="transmembrane region" description="Helical" evidence="1">
    <location>
        <begin position="65"/>
        <end position="83"/>
    </location>
</feature>
<organism evidence="3 4">
    <name type="scientific">Maribellus comscasis</name>
    <dbReference type="NCBI Taxonomy" id="2681766"/>
    <lineage>
        <taxon>Bacteria</taxon>
        <taxon>Pseudomonadati</taxon>
        <taxon>Bacteroidota</taxon>
        <taxon>Bacteroidia</taxon>
        <taxon>Marinilabiliales</taxon>
        <taxon>Prolixibacteraceae</taxon>
        <taxon>Maribellus</taxon>
    </lineage>
</organism>
<dbReference type="PANTHER" id="PTHR28008">
    <property type="entry name" value="DOMAIN PROTEIN, PUTATIVE (AFU_ORTHOLOGUE AFUA_3G10980)-RELATED"/>
    <property type="match status" value="1"/>
</dbReference>
<dbReference type="AlphaFoldDB" id="A0A6I6JVW8"/>
<feature type="transmembrane region" description="Helical" evidence="1">
    <location>
        <begin position="5"/>
        <end position="21"/>
    </location>
</feature>
<proteinExistence type="predicted"/>